<sequence length="501" mass="56808">MSELCNVLILLLLQIWVREFSKVPRLNPVVRHPHLTKTIDFQAGCNQVLCWALDFKANYSHPPLSSCRTIMATPGDEFHLEAIGLEEVEIQPPVEEPMQDVAYKLLVGWYVLCKMQRIEIPGPKEMLYYYPMKPQPMRTNTIKIKFYKLENEEQELAIRFVVITPDKGALEASTYERENSKTPEMGLLNALMGNIDKNITQIKANTRARLLSGATKGKGKIKEKRANKAKASSATPSGPFIEEVQPLHQLPLAPNRVFPRSSVAKPSQGRIEAIILLDESGEGYVFTRKAAQSLKRPDPLSNSVIEAEIIKKVAEANLYLKRHHDREARVLQRSTVANYKQIKGVHKLEMDRLAEKDWWKNLVDNEKILLKCKVEKEATEAAETYHMQSVEIAFVSTLHLLWNKYPSVLKVLREDEAEYLAKVQALENGTYLPADSYKFDGEVILGCLKMLVPTAKALNLKPFLGPILSHLLSVGSVKKQVLLLGLNTLWDLGHFYGTYRL</sequence>
<feature type="region of interest" description="Disordered" evidence="1">
    <location>
        <begin position="216"/>
        <end position="239"/>
    </location>
</feature>
<evidence type="ECO:0000256" key="2">
    <source>
        <dbReference type="SAM" id="SignalP"/>
    </source>
</evidence>
<reference evidence="3" key="1">
    <citation type="submission" date="2018-11" db="EMBL/GenBank/DDBJ databases">
        <authorList>
            <person name="Grassa J C."/>
        </authorList>
    </citation>
    <scope>NUCLEOTIDE SEQUENCE [LARGE SCALE GENOMIC DNA]</scope>
</reference>
<dbReference type="Gramene" id="evm.model.02.670">
    <property type="protein sequence ID" value="cds.evm.model.02.670"/>
    <property type="gene ID" value="evm.TU.02.670"/>
</dbReference>
<feature type="signal peptide" evidence="2">
    <location>
        <begin position="1"/>
        <end position="19"/>
    </location>
</feature>
<dbReference type="AlphaFoldDB" id="A0A803P217"/>
<proteinExistence type="predicted"/>
<dbReference type="EMBL" id="UZAU01000128">
    <property type="status" value="NOT_ANNOTATED_CDS"/>
    <property type="molecule type" value="Genomic_DNA"/>
</dbReference>
<dbReference type="EnsemblPlants" id="evm.model.02.670">
    <property type="protein sequence ID" value="cds.evm.model.02.670"/>
    <property type="gene ID" value="evm.TU.02.670"/>
</dbReference>
<accession>A0A803P217</accession>
<reference evidence="3" key="2">
    <citation type="submission" date="2021-03" db="UniProtKB">
        <authorList>
            <consortium name="EnsemblPlants"/>
        </authorList>
    </citation>
    <scope>IDENTIFICATION</scope>
</reference>
<dbReference type="Proteomes" id="UP000596661">
    <property type="component" value="Chromosome 2"/>
</dbReference>
<protein>
    <submittedName>
        <fullName evidence="3">Uncharacterized protein</fullName>
    </submittedName>
</protein>
<name>A0A803P217_CANSA</name>
<feature type="chain" id="PRO_5030772603" evidence="2">
    <location>
        <begin position="20"/>
        <end position="501"/>
    </location>
</feature>
<evidence type="ECO:0000313" key="4">
    <source>
        <dbReference type="Proteomes" id="UP000596661"/>
    </source>
</evidence>
<evidence type="ECO:0000256" key="1">
    <source>
        <dbReference type="SAM" id="MobiDB-lite"/>
    </source>
</evidence>
<evidence type="ECO:0000313" key="3">
    <source>
        <dbReference type="EnsemblPlants" id="cds.evm.model.02.670"/>
    </source>
</evidence>
<feature type="compositionally biased region" description="Basic residues" evidence="1">
    <location>
        <begin position="217"/>
        <end position="228"/>
    </location>
</feature>
<keyword evidence="2" id="KW-0732">Signal</keyword>
<keyword evidence="4" id="KW-1185">Reference proteome</keyword>
<organism evidence="3 4">
    <name type="scientific">Cannabis sativa</name>
    <name type="common">Hemp</name>
    <name type="synonym">Marijuana</name>
    <dbReference type="NCBI Taxonomy" id="3483"/>
    <lineage>
        <taxon>Eukaryota</taxon>
        <taxon>Viridiplantae</taxon>
        <taxon>Streptophyta</taxon>
        <taxon>Embryophyta</taxon>
        <taxon>Tracheophyta</taxon>
        <taxon>Spermatophyta</taxon>
        <taxon>Magnoliopsida</taxon>
        <taxon>eudicotyledons</taxon>
        <taxon>Gunneridae</taxon>
        <taxon>Pentapetalae</taxon>
        <taxon>rosids</taxon>
        <taxon>fabids</taxon>
        <taxon>Rosales</taxon>
        <taxon>Cannabaceae</taxon>
        <taxon>Cannabis</taxon>
    </lineage>
</organism>